<evidence type="ECO:0000256" key="5">
    <source>
        <dbReference type="ARBA" id="ARBA00022729"/>
    </source>
</evidence>
<evidence type="ECO:0000256" key="6">
    <source>
        <dbReference type="ARBA" id="ARBA00022764"/>
    </source>
</evidence>
<dbReference type="RefSeq" id="WP_153860257.1">
    <property type="nucleotide sequence ID" value="NZ_CP045913.1"/>
</dbReference>
<evidence type="ECO:0000256" key="8">
    <source>
        <dbReference type="PIRNR" id="PIRNR000897"/>
    </source>
</evidence>
<comment type="similarity">
    <text evidence="3 8">Belongs to the class A bacterial acid phosphatase family.</text>
</comment>
<dbReference type="Gene3D" id="1.20.144.10">
    <property type="entry name" value="Phosphatidic acid phosphatase type 2/haloperoxidase"/>
    <property type="match status" value="1"/>
</dbReference>
<dbReference type="InterPro" id="IPR000326">
    <property type="entry name" value="PAP2/HPO"/>
</dbReference>
<dbReference type="EMBL" id="CP045913">
    <property type="protein sequence ID" value="QGH63559.1"/>
    <property type="molecule type" value="Genomic_DNA"/>
</dbReference>
<keyword evidence="6" id="KW-0574">Periplasm</keyword>
<dbReference type="AlphaFoldDB" id="A0A5Q2VHU3"/>
<feature type="signal peptide" evidence="9">
    <location>
        <begin position="1"/>
        <end position="24"/>
    </location>
</feature>
<proteinExistence type="inferred from homology"/>
<dbReference type="GO" id="GO:0030288">
    <property type="term" value="C:outer membrane-bounded periplasmic space"/>
    <property type="evidence" value="ECO:0007669"/>
    <property type="project" value="InterPro"/>
</dbReference>
<dbReference type="Proteomes" id="UP000381260">
    <property type="component" value="Chromosome"/>
</dbReference>
<name>A0A5Q2VHU3_SERPR</name>
<gene>
    <name evidence="11" type="ORF">GHV41_23095</name>
</gene>
<evidence type="ECO:0000256" key="4">
    <source>
        <dbReference type="ARBA" id="ARBA00012646"/>
    </source>
</evidence>
<evidence type="ECO:0000256" key="1">
    <source>
        <dbReference type="ARBA" id="ARBA00000032"/>
    </source>
</evidence>
<accession>A0A5Q2VHU3</accession>
<evidence type="ECO:0000313" key="11">
    <source>
        <dbReference type="EMBL" id="QGH63559.1"/>
    </source>
</evidence>
<dbReference type="PROSITE" id="PS01157">
    <property type="entry name" value="ACID_PHOSPH_CL_A"/>
    <property type="match status" value="1"/>
</dbReference>
<dbReference type="PIRSF" id="PIRSF000897">
    <property type="entry name" value="Acid_Ptase_ClsA"/>
    <property type="match status" value="1"/>
</dbReference>
<evidence type="ECO:0000313" key="12">
    <source>
        <dbReference type="Proteomes" id="UP000381260"/>
    </source>
</evidence>
<evidence type="ECO:0000256" key="3">
    <source>
        <dbReference type="ARBA" id="ARBA00009017"/>
    </source>
</evidence>
<comment type="subcellular location">
    <subcellularLocation>
        <location evidence="2">Periplasm</location>
    </subcellularLocation>
</comment>
<feature type="domain" description="Phosphatidic acid phosphatase type 2/haloperoxidase" evidence="10">
    <location>
        <begin position="123"/>
        <end position="237"/>
    </location>
</feature>
<dbReference type="InterPro" id="IPR036938">
    <property type="entry name" value="PAP2/HPO_sf"/>
</dbReference>
<organism evidence="11 12">
    <name type="scientific">Serratia proteamaculans</name>
    <dbReference type="NCBI Taxonomy" id="28151"/>
    <lineage>
        <taxon>Bacteria</taxon>
        <taxon>Pseudomonadati</taxon>
        <taxon>Pseudomonadota</taxon>
        <taxon>Gammaproteobacteria</taxon>
        <taxon>Enterobacterales</taxon>
        <taxon>Yersiniaceae</taxon>
        <taxon>Serratia</taxon>
    </lineage>
</organism>
<dbReference type="GO" id="GO:0003993">
    <property type="term" value="F:acid phosphatase activity"/>
    <property type="evidence" value="ECO:0007669"/>
    <property type="project" value="UniProtKB-EC"/>
</dbReference>
<keyword evidence="5 9" id="KW-0732">Signal</keyword>
<dbReference type="InterPro" id="IPR018296">
    <property type="entry name" value="Acid_Pase_classA_bac_CS"/>
</dbReference>
<dbReference type="SMART" id="SM00014">
    <property type="entry name" value="acidPPc"/>
    <property type="match status" value="1"/>
</dbReference>
<keyword evidence="7 8" id="KW-0378">Hydrolase</keyword>
<comment type="catalytic activity">
    <reaction evidence="1 8">
        <text>a phosphate monoester + H2O = an alcohol + phosphate</text>
        <dbReference type="Rhea" id="RHEA:15017"/>
        <dbReference type="ChEBI" id="CHEBI:15377"/>
        <dbReference type="ChEBI" id="CHEBI:30879"/>
        <dbReference type="ChEBI" id="CHEBI:43474"/>
        <dbReference type="ChEBI" id="CHEBI:67140"/>
        <dbReference type="EC" id="3.1.3.2"/>
    </reaction>
</comment>
<reference evidence="11 12" key="1">
    <citation type="submission" date="2019-11" db="EMBL/GenBank/DDBJ databases">
        <title>The Phosphoenolpyruvate Phosphotransferase System Regulates Serratia proteamaculans 336X Biofilm Formation and Wheat Roots colonization.</title>
        <authorList>
            <person name="Liu F."/>
        </authorList>
    </citation>
    <scope>NUCLEOTIDE SEQUENCE [LARGE SCALE GENOMIC DNA]</scope>
    <source>
        <strain evidence="11 12">336X</strain>
    </source>
</reference>
<evidence type="ECO:0000256" key="7">
    <source>
        <dbReference type="ARBA" id="ARBA00022801"/>
    </source>
</evidence>
<dbReference type="PRINTS" id="PR00483">
    <property type="entry name" value="BACPHPHTASE"/>
</dbReference>
<evidence type="ECO:0000256" key="2">
    <source>
        <dbReference type="ARBA" id="ARBA00004418"/>
    </source>
</evidence>
<dbReference type="SUPFAM" id="SSF48317">
    <property type="entry name" value="Acid phosphatase/Vanadium-dependent haloperoxidase"/>
    <property type="match status" value="1"/>
</dbReference>
<feature type="chain" id="PRO_5024315751" description="Acid phosphatase" evidence="9">
    <location>
        <begin position="25"/>
        <end position="262"/>
    </location>
</feature>
<dbReference type="InterPro" id="IPR001011">
    <property type="entry name" value="Acid_Pase_classA_bac"/>
</dbReference>
<evidence type="ECO:0000259" key="10">
    <source>
        <dbReference type="SMART" id="SM00014"/>
    </source>
</evidence>
<evidence type="ECO:0000256" key="9">
    <source>
        <dbReference type="SAM" id="SignalP"/>
    </source>
</evidence>
<dbReference type="Pfam" id="PF01569">
    <property type="entry name" value="PAP2"/>
    <property type="match status" value="1"/>
</dbReference>
<protein>
    <recommendedName>
        <fullName evidence="4 8">Acid phosphatase</fullName>
        <ecNumber evidence="4 8">3.1.3.2</ecNumber>
    </recommendedName>
</protein>
<dbReference type="CDD" id="cd03397">
    <property type="entry name" value="PAP2_acid_phosphatase"/>
    <property type="match status" value="1"/>
</dbReference>
<sequence length="262" mass="28745">MRSNKLNQLALLVSLIVLSPSILALNKTAQQSEPGNSVKTKVYKPGYLKKDQVINSLALLPAPPAFDSISFLRDKAVFDQEYAKKNSARWQQAINDAHLNDGNLGKNFSAAFGLEISAKNTPETYTLLDTLRSDSGASTSSAKVHYQRIRPFAFFNKQSCTPEKEPRLRQSGSYPSGHTAIGWATALVLAEIRPDRVEGLLKRGYEFGQSRLICGVHWQSDVDAGRIIGASVVARLHTQPEFKQALARAQAEVAALINVPLK</sequence>
<dbReference type="EC" id="3.1.3.2" evidence="4 8"/>